<feature type="compositionally biased region" description="Pro residues" evidence="1">
    <location>
        <begin position="298"/>
        <end position="309"/>
    </location>
</feature>
<reference evidence="2 3" key="1">
    <citation type="journal article" date="2021" name="MBio">
        <title>A New Model Trypanosomatid, Novymonas esmeraldas: Genomic Perception of Its 'Candidatus Pandoraea novymonadis' Endosymbiont.</title>
        <authorList>
            <person name="Zakharova A."/>
            <person name="Saura A."/>
            <person name="Butenko A."/>
            <person name="Podesvova L."/>
            <person name="Warmusova S."/>
            <person name="Kostygov A.Y."/>
            <person name="Nenarokova A."/>
            <person name="Lukes J."/>
            <person name="Opperdoes F.R."/>
            <person name="Yurchenko V."/>
        </authorList>
    </citation>
    <scope>NUCLEOTIDE SEQUENCE [LARGE SCALE GENOMIC DNA]</scope>
    <source>
        <strain evidence="2 3">E262AT.01</strain>
    </source>
</reference>
<sequence>MGGVAHHDEMGPASSMPPRLSPTHSRSPERVSPASSSFSLGMFLTSPTVPAHQSADGGGGGSGLYYRTASPPPEIIAVVEASMLLEDGPWHGVGDGRSPPAGTLDYLDATDIAVAAQSGAGDTAPPPQSLLCRSLSDPMLSWRRDYDLRLSPGEPSTVPQQPLEHPQPQLPAETEDDHTVLGAASRDVSGSLDGRSDTSRPTSGPTIFVLRSSRGYLVHWCSSTSPVEVRPSSSKNLLLLAASRTPSTRRLSAPPSAQSLTANSTDLHGSRTSAPWRFGHSTPSPAAPAPPHVQTLPPLAPLPTVPALPPAHESPQPLPLPMPPRVTPPRSAPAAPIRRASHSSILSAEDTVEVQPPPFVEQALQRRVYLRRVQQQQQQQQRDAVAGAAAVEANTKRAASPPATEAAVVATAPPPDLVVGTSRRPSAPQSPHRLARQPLAERSRRVDFAATPTLPAPHYSQHHLRTAADTGDVSRPSSWVQLASDSDDTPLAVQAIALARMTESADATGSTSAVRLRPTLPGRVDGDLNPPKLSGKAVLTPERRRDARQQRRASAPTTAHARSTSWSTRSASHSQHGDAPRWRGPRDIPIASTAIASFSSRAGLNSGGSGARHAPPHPPENSTSSSLASASLSEMEGRLLRHRTQTHSISGGRLVTALNGSAILLSQTCQTGSTRTWRSASSVNILQESLTSSTPIEPLPDEAEEKGDYAYELVCITGRCKPLDPALLLLAVESGNTDAANAETPATAHGYAVGRTQHPDTQRGGAEPSKQRSVRLAAMTAFPARPTSMEANAKHRAPAAPRRRTAPAEGKSRHASPLP</sequence>
<evidence type="ECO:0000313" key="2">
    <source>
        <dbReference type="EMBL" id="KAK7197543.1"/>
    </source>
</evidence>
<protein>
    <submittedName>
        <fullName evidence="2">Uncharacterized protein</fullName>
    </submittedName>
</protein>
<feature type="compositionally biased region" description="Basic and acidic residues" evidence="1">
    <location>
        <begin position="575"/>
        <end position="586"/>
    </location>
</feature>
<feature type="region of interest" description="Disordered" evidence="1">
    <location>
        <begin position="393"/>
        <end position="483"/>
    </location>
</feature>
<name>A0AAW0EU21_9TRYP</name>
<dbReference type="EMBL" id="JAECZO010000110">
    <property type="protein sequence ID" value="KAK7197543.1"/>
    <property type="molecule type" value="Genomic_DNA"/>
</dbReference>
<feature type="compositionally biased region" description="Low complexity" evidence="1">
    <location>
        <begin position="159"/>
        <end position="171"/>
    </location>
</feature>
<feature type="region of interest" description="Disordered" evidence="1">
    <location>
        <begin position="1"/>
        <end position="39"/>
    </location>
</feature>
<feature type="region of interest" description="Disordered" evidence="1">
    <location>
        <begin position="740"/>
        <end position="819"/>
    </location>
</feature>
<evidence type="ECO:0000256" key="1">
    <source>
        <dbReference type="SAM" id="MobiDB-lite"/>
    </source>
</evidence>
<gene>
    <name evidence="2" type="ORF">NESM_000704200</name>
</gene>
<feature type="compositionally biased region" description="Low complexity" evidence="1">
    <location>
        <begin position="332"/>
        <end position="342"/>
    </location>
</feature>
<dbReference type="Proteomes" id="UP001430356">
    <property type="component" value="Unassembled WGS sequence"/>
</dbReference>
<comment type="caution">
    <text evidence="2">The sequence shown here is derived from an EMBL/GenBank/DDBJ whole genome shotgun (WGS) entry which is preliminary data.</text>
</comment>
<accession>A0AAW0EU21</accession>
<feature type="compositionally biased region" description="Low complexity" evidence="1">
    <location>
        <begin position="557"/>
        <end position="574"/>
    </location>
</feature>
<feature type="region of interest" description="Disordered" evidence="1">
    <location>
        <begin position="600"/>
        <end position="634"/>
    </location>
</feature>
<feature type="compositionally biased region" description="Basic and acidic residues" evidence="1">
    <location>
        <begin position="1"/>
        <end position="10"/>
    </location>
</feature>
<feature type="compositionally biased region" description="Low complexity" evidence="1">
    <location>
        <begin position="622"/>
        <end position="633"/>
    </location>
</feature>
<keyword evidence="3" id="KW-1185">Reference proteome</keyword>
<evidence type="ECO:0000313" key="3">
    <source>
        <dbReference type="Proteomes" id="UP001430356"/>
    </source>
</evidence>
<feature type="region of interest" description="Disordered" evidence="1">
    <location>
        <begin position="502"/>
        <end position="586"/>
    </location>
</feature>
<feature type="compositionally biased region" description="Pro residues" evidence="1">
    <location>
        <begin position="316"/>
        <end position="331"/>
    </location>
</feature>
<feature type="compositionally biased region" description="Low complexity" evidence="1">
    <location>
        <begin position="398"/>
        <end position="411"/>
    </location>
</feature>
<proteinExistence type="predicted"/>
<dbReference type="AlphaFoldDB" id="A0AAW0EU21"/>
<feature type="region of interest" description="Disordered" evidence="1">
    <location>
        <begin position="245"/>
        <end position="342"/>
    </location>
</feature>
<feature type="compositionally biased region" description="Polar residues" evidence="1">
    <location>
        <begin position="245"/>
        <end position="273"/>
    </location>
</feature>
<organism evidence="2 3">
    <name type="scientific">Novymonas esmeraldas</name>
    <dbReference type="NCBI Taxonomy" id="1808958"/>
    <lineage>
        <taxon>Eukaryota</taxon>
        <taxon>Discoba</taxon>
        <taxon>Euglenozoa</taxon>
        <taxon>Kinetoplastea</taxon>
        <taxon>Metakinetoplastina</taxon>
        <taxon>Trypanosomatida</taxon>
        <taxon>Trypanosomatidae</taxon>
        <taxon>Novymonas</taxon>
    </lineage>
</organism>
<feature type="region of interest" description="Disordered" evidence="1">
    <location>
        <begin position="148"/>
        <end position="206"/>
    </location>
</feature>
<feature type="compositionally biased region" description="Basic residues" evidence="1">
    <location>
        <begin position="794"/>
        <end position="805"/>
    </location>
</feature>